<evidence type="ECO:0000313" key="1">
    <source>
        <dbReference type="EMBL" id="CAE7611834.1"/>
    </source>
</evidence>
<accession>A0A812VDR1</accession>
<comment type="caution">
    <text evidence="1">The sequence shown here is derived from an EMBL/GenBank/DDBJ whole genome shotgun (WGS) entry which is preliminary data.</text>
</comment>
<gene>
    <name evidence="1" type="ORF">SNAT2548_LOCUS34779</name>
</gene>
<dbReference type="Proteomes" id="UP000604046">
    <property type="component" value="Unassembled WGS sequence"/>
</dbReference>
<dbReference type="OrthoDB" id="10312761at2759"/>
<dbReference type="AlphaFoldDB" id="A0A812VDR1"/>
<name>A0A812VDR1_9DINO</name>
<sequence length="232" mass="24749">MTATCDDHKTAAICESHKVNSGSDAFRCSWKPSVPAGDNPAVPANCFVDLAAGSCGITNSTGCCQAAPLDFSVSLDELRQLLQGTSVRPSPSANVDITKALARLQLSSRDGAFASIHQLDSARSGFVQRSDFTEALRALPCALSAEERQQVASLFTPPGDLQWVCYPLFLQCLAPDLVDEAGWCILDGVMSTGCSNDHAKPLHIRLKIPFSNFRTRHSKLVLATGEQGGRLG</sequence>
<reference evidence="1" key="1">
    <citation type="submission" date="2021-02" db="EMBL/GenBank/DDBJ databases">
        <authorList>
            <person name="Dougan E. K."/>
            <person name="Rhodes N."/>
            <person name="Thang M."/>
            <person name="Chan C."/>
        </authorList>
    </citation>
    <scope>NUCLEOTIDE SEQUENCE</scope>
</reference>
<protein>
    <recommendedName>
        <fullName evidence="3">EF-hand domain-containing protein</fullName>
    </recommendedName>
</protein>
<dbReference type="EMBL" id="CAJNDS010002829">
    <property type="protein sequence ID" value="CAE7611834.1"/>
    <property type="molecule type" value="Genomic_DNA"/>
</dbReference>
<organism evidence="1 2">
    <name type="scientific">Symbiodinium natans</name>
    <dbReference type="NCBI Taxonomy" id="878477"/>
    <lineage>
        <taxon>Eukaryota</taxon>
        <taxon>Sar</taxon>
        <taxon>Alveolata</taxon>
        <taxon>Dinophyceae</taxon>
        <taxon>Suessiales</taxon>
        <taxon>Symbiodiniaceae</taxon>
        <taxon>Symbiodinium</taxon>
    </lineage>
</organism>
<keyword evidence="2" id="KW-1185">Reference proteome</keyword>
<evidence type="ECO:0008006" key="3">
    <source>
        <dbReference type="Google" id="ProtNLM"/>
    </source>
</evidence>
<evidence type="ECO:0000313" key="2">
    <source>
        <dbReference type="Proteomes" id="UP000604046"/>
    </source>
</evidence>
<proteinExistence type="predicted"/>